<dbReference type="PANTHER" id="PTHR14002">
    <property type="entry name" value="ENDOGLIN/TGF-BETA RECEPTOR TYPE III"/>
    <property type="match status" value="1"/>
</dbReference>
<dbReference type="PROSITE" id="PS01180">
    <property type="entry name" value="CUB"/>
    <property type="match status" value="2"/>
</dbReference>
<evidence type="ECO:0000256" key="5">
    <source>
        <dbReference type="SAM" id="SignalP"/>
    </source>
</evidence>
<evidence type="ECO:0000259" key="6">
    <source>
        <dbReference type="PROSITE" id="PS01180"/>
    </source>
</evidence>
<dbReference type="Gene3D" id="2.60.40.4100">
    <property type="entry name" value="Zona pellucida, ZP-C domain"/>
    <property type="match status" value="2"/>
</dbReference>
<evidence type="ECO:0000256" key="3">
    <source>
        <dbReference type="PROSITE-ProRule" id="PRU00059"/>
    </source>
</evidence>
<evidence type="ECO:0000313" key="8">
    <source>
        <dbReference type="EMBL" id="CAH3019158.1"/>
    </source>
</evidence>
<dbReference type="PANTHER" id="PTHR14002:SF43">
    <property type="entry name" value="DELTA-LIKE PROTEIN"/>
    <property type="match status" value="1"/>
</dbReference>
<keyword evidence="2" id="KW-1015">Disulfide bond</keyword>
<dbReference type="Proteomes" id="UP001159427">
    <property type="component" value="Unassembled WGS sequence"/>
</dbReference>
<organism evidence="8 9">
    <name type="scientific">Porites evermanni</name>
    <dbReference type="NCBI Taxonomy" id="104178"/>
    <lineage>
        <taxon>Eukaryota</taxon>
        <taxon>Metazoa</taxon>
        <taxon>Cnidaria</taxon>
        <taxon>Anthozoa</taxon>
        <taxon>Hexacorallia</taxon>
        <taxon>Scleractinia</taxon>
        <taxon>Fungiina</taxon>
        <taxon>Poritidae</taxon>
        <taxon>Porites</taxon>
    </lineage>
</organism>
<feature type="signal peptide" evidence="5">
    <location>
        <begin position="1"/>
        <end position="18"/>
    </location>
</feature>
<sequence length="1533" mass="169957">MKAFFCLCISLLLTIASASNGGGNITLDVEAKIAVVCDPDYIEVTLMTADYPGIIVNDSLLHLADASCVAGYKDDDMIKFTFGLEACGTEQTSDEKRILYNNKIYLTADEESDDDAITRKHMQIIPFQCGYDKTYTISKVSYSPRTTMIITDAEGYGNFTYEMFMYESEDMEDKVEEFPKAVGLGQPMYFGFQVTSADSQLNVFPDVCKATASSEFDSTPDHLIIENACSRDNTLKYTYTKGAFHNFSVSAFRFKENYDDVYIHCKLTVCRESDTGSRCDRGCEASRRRRRSIQEDFSAKVRIGPLSYKSMADKKDVAQEESSGAAASNSMVMIVAVLVGILGTVALGLVIAVVVLGRRRRYAAVNKGAHLIVAEEMKLIILLFYVFLKNFAQFIKNDFYRPLKPKNRKMDLLQFLKLLPLTVIFASFPATIEANINACSPSNTNIEIDAQLPGEISTPAFPNDYSGGSCIWKIQAPVNFRLAITIEVLQFENWDDYLVIRDGDGSSSPLIGKYGPCASGSVTLFSSGRSAFLQTVSAVFSSSDKLSISYRAIDPDDIDCSSQAENPPNYCSENTKLKEVSGVLSSPNFPNNYDAGEYCLWEISAPQGYRIQAEVRWFGVEDHRYSRPGRCGDDYLVITEYLGNTSDDNIVARLCGCKQTYTYISPKEKMWFSFTSYKKANWPGFYVSYQVLAPEECPADKTNCSLKTMAPVGFNAQGQVCSFPDKHMSQKSKLKAYASKKKTNGKINQSRKTSNKRIKLSVAFLHSILTWSNFFVFHMIVIPKNIKYGNCLEFYLLAPPSTTSGQVMTSSAVPSLHPSSETSLPKKSTLAVQEIASAISYSESSLTGSYMRQSSAKASSQAEKASKLVDKNTEALSLVSGSTESANEAKISALKTRTLITSPPTHRGLISDAKSSKNVESTRRLFMTSRTSPTGRSSSREVAVPQKPTVVISPSPVATSTLTMRDRDQESTITSSMLGMSEDTFGTTKANFRSNHTKILDHATNSVKLTQTVTGISGASVVEVKESDTDARAVGLLKISRSSLFSAESIEMKVSTMASYTTENIKLSVSGETKASRTTDRKYTVTPGETMVEWLPSTTVHQSSILAVRGTEPVLKTTSLAGPLSVVSHHSDYVTSTSQSIIIQPSETSEESEDTPHATSVIVTQKPQSNTTDVLFIEGAPEGISVKCTHYAIEIIISRIQQPKLDISTVHLQDPLCKVTSSNDTHALLTSPLESCDTEQRMSKFYFIYSNSLTGDTRFGDTPKITRDGRLKFEFQCLYRRIHVLSIVSYSPRRKDAQTDGDGVGNFSFGMDLYEDSKYDVVVSQYPFNVHPGQTIFFKVDVKSNDRELVAFLDECWATPSTNPRDQTRYTIIEKGCPRDSTIKYNYEKSAIQKFSMKAFKFSSFPTSRVYVHCNVETCRRTDTDSVCETGCVENGRRRRENKPYIMDKELFLSLGPVKLQQKKPAESQMSFVHFKALIGLLGVTTLILLTAIVVILIKGRKRGYNTCIWFTSRAQKSQDGNETNSKLMTTEL</sequence>
<feature type="domain" description="CUB" evidence="6">
    <location>
        <begin position="439"/>
        <end position="553"/>
    </location>
</feature>
<evidence type="ECO:0000313" key="9">
    <source>
        <dbReference type="Proteomes" id="UP001159427"/>
    </source>
</evidence>
<dbReference type="SMART" id="SM00241">
    <property type="entry name" value="ZP"/>
    <property type="match status" value="2"/>
</dbReference>
<dbReference type="SMART" id="SM00042">
    <property type="entry name" value="CUB"/>
    <property type="match status" value="2"/>
</dbReference>
<evidence type="ECO:0000256" key="2">
    <source>
        <dbReference type="ARBA" id="ARBA00023157"/>
    </source>
</evidence>
<dbReference type="InterPro" id="IPR042235">
    <property type="entry name" value="ZP-C_dom"/>
</dbReference>
<keyword evidence="4" id="KW-0472">Membrane</keyword>
<dbReference type="EMBL" id="CALNXI010000107">
    <property type="protein sequence ID" value="CAH3019158.1"/>
    <property type="molecule type" value="Genomic_DNA"/>
</dbReference>
<proteinExistence type="predicted"/>
<reference evidence="8 9" key="1">
    <citation type="submission" date="2022-05" db="EMBL/GenBank/DDBJ databases">
        <authorList>
            <consortium name="Genoscope - CEA"/>
            <person name="William W."/>
        </authorList>
    </citation>
    <scope>NUCLEOTIDE SEQUENCE [LARGE SCALE GENOMIC DNA]</scope>
</reference>
<dbReference type="InterPro" id="IPR035914">
    <property type="entry name" value="Sperma_CUB_dom_sf"/>
</dbReference>
<feature type="domain" description="CUB" evidence="6">
    <location>
        <begin position="571"/>
        <end position="692"/>
    </location>
</feature>
<keyword evidence="4" id="KW-1133">Transmembrane helix</keyword>
<name>A0ABN8LTL2_9CNID</name>
<feature type="transmembrane region" description="Helical" evidence="4">
    <location>
        <begin position="1477"/>
        <end position="1498"/>
    </location>
</feature>
<feature type="domain" description="ZP" evidence="7">
    <location>
        <begin position="1187"/>
        <end position="1435"/>
    </location>
</feature>
<feature type="transmembrane region" description="Helical" evidence="4">
    <location>
        <begin position="331"/>
        <end position="356"/>
    </location>
</feature>
<dbReference type="Gene3D" id="2.60.120.290">
    <property type="entry name" value="Spermadhesin, CUB domain"/>
    <property type="match status" value="2"/>
</dbReference>
<feature type="domain" description="ZP" evidence="7">
    <location>
        <begin position="36"/>
        <end position="286"/>
    </location>
</feature>
<dbReference type="Pfam" id="PF23344">
    <property type="entry name" value="ZP-N"/>
    <property type="match status" value="2"/>
</dbReference>
<dbReference type="InterPro" id="IPR001507">
    <property type="entry name" value="ZP_dom"/>
</dbReference>
<dbReference type="Pfam" id="PF00431">
    <property type="entry name" value="CUB"/>
    <property type="match status" value="2"/>
</dbReference>
<dbReference type="InterPro" id="IPR055355">
    <property type="entry name" value="ZP-C"/>
</dbReference>
<dbReference type="Pfam" id="PF00100">
    <property type="entry name" value="Zona_pellucida"/>
    <property type="match status" value="2"/>
</dbReference>
<dbReference type="CDD" id="cd00041">
    <property type="entry name" value="CUB"/>
    <property type="match status" value="2"/>
</dbReference>
<accession>A0ABN8LTL2</accession>
<dbReference type="Gene3D" id="2.60.40.3210">
    <property type="entry name" value="Zona pellucida, ZP-N domain"/>
    <property type="match status" value="2"/>
</dbReference>
<evidence type="ECO:0000256" key="4">
    <source>
        <dbReference type="SAM" id="Phobius"/>
    </source>
</evidence>
<feature type="transmembrane region" description="Helical" evidence="4">
    <location>
        <begin position="760"/>
        <end position="781"/>
    </location>
</feature>
<gene>
    <name evidence="8" type="ORF">PEVE_00001303</name>
</gene>
<dbReference type="PROSITE" id="PS51034">
    <property type="entry name" value="ZP_2"/>
    <property type="match status" value="2"/>
</dbReference>
<comment type="caution">
    <text evidence="3">Lacks conserved residue(s) required for the propagation of feature annotation.</text>
</comment>
<evidence type="ECO:0000256" key="1">
    <source>
        <dbReference type="ARBA" id="ARBA00022729"/>
    </source>
</evidence>
<comment type="caution">
    <text evidence="8">The sequence shown here is derived from an EMBL/GenBank/DDBJ whole genome shotgun (WGS) entry which is preliminary data.</text>
</comment>
<dbReference type="InterPro" id="IPR000859">
    <property type="entry name" value="CUB_dom"/>
</dbReference>
<dbReference type="InterPro" id="IPR055356">
    <property type="entry name" value="ZP-N"/>
</dbReference>
<dbReference type="SUPFAM" id="SSF49854">
    <property type="entry name" value="Spermadhesin, CUB domain"/>
    <property type="match status" value="2"/>
</dbReference>
<keyword evidence="1 5" id="KW-0732">Signal</keyword>
<keyword evidence="9" id="KW-1185">Reference proteome</keyword>
<keyword evidence="4" id="KW-0812">Transmembrane</keyword>
<feature type="chain" id="PRO_5047003676" description="ZP domain-containing protein" evidence="5">
    <location>
        <begin position="19"/>
        <end position="1533"/>
    </location>
</feature>
<evidence type="ECO:0008006" key="10">
    <source>
        <dbReference type="Google" id="ProtNLM"/>
    </source>
</evidence>
<evidence type="ECO:0000259" key="7">
    <source>
        <dbReference type="PROSITE" id="PS51034"/>
    </source>
</evidence>
<protein>
    <recommendedName>
        <fullName evidence="10">ZP domain-containing protein</fullName>
    </recommendedName>
</protein>